<comment type="caution">
    <text evidence="9">The sequence shown here is derived from an EMBL/GenBank/DDBJ whole genome shotgun (WGS) entry which is preliminary data.</text>
</comment>
<proteinExistence type="inferred from homology"/>
<dbReference type="Proteomes" id="UP001185737">
    <property type="component" value="Unassembled WGS sequence"/>
</dbReference>
<keyword evidence="10" id="KW-1185">Reference proteome</keyword>
<keyword evidence="3" id="KW-0276">Fatty acid metabolism</keyword>
<comment type="similarity">
    <text evidence="2 8">Belongs to the enoyl-CoA hydratase/isomerase family.</text>
</comment>
<keyword evidence="4" id="KW-0443">Lipid metabolism</keyword>
<evidence type="ECO:0000313" key="9">
    <source>
        <dbReference type="EMBL" id="MDV6286313.1"/>
    </source>
</evidence>
<comment type="function">
    <text evidence="1">Could possibly oxidize fatty acids using specific components.</text>
</comment>
<dbReference type="InterPro" id="IPR001753">
    <property type="entry name" value="Enoyl-CoA_hydra/iso"/>
</dbReference>
<comment type="catalytic activity">
    <reaction evidence="7">
        <text>a 4-saturated-(3S)-3-hydroxyacyl-CoA = a (3E)-enoyl-CoA + H2O</text>
        <dbReference type="Rhea" id="RHEA:20724"/>
        <dbReference type="ChEBI" id="CHEBI:15377"/>
        <dbReference type="ChEBI" id="CHEBI:58521"/>
        <dbReference type="ChEBI" id="CHEBI:137480"/>
        <dbReference type="EC" id="4.2.1.17"/>
    </reaction>
</comment>
<evidence type="ECO:0000256" key="4">
    <source>
        <dbReference type="ARBA" id="ARBA00023098"/>
    </source>
</evidence>
<dbReference type="PANTHER" id="PTHR11941">
    <property type="entry name" value="ENOYL-COA HYDRATASE-RELATED"/>
    <property type="match status" value="1"/>
</dbReference>
<evidence type="ECO:0000256" key="1">
    <source>
        <dbReference type="ARBA" id="ARBA00002994"/>
    </source>
</evidence>
<evidence type="ECO:0000256" key="8">
    <source>
        <dbReference type="RuleBase" id="RU003707"/>
    </source>
</evidence>
<keyword evidence="5" id="KW-0456">Lyase</keyword>
<dbReference type="RefSeq" id="WP_317571420.1">
    <property type="nucleotide sequence ID" value="NZ_JAWLKA010000036.1"/>
</dbReference>
<protein>
    <submittedName>
        <fullName evidence="9">Crotonase/enoyl-CoA hydratase family protein</fullName>
    </submittedName>
</protein>
<sequence>MSDIVTLDVNDGVAVITLNRPEVRNAANAALAADVAAAVDEIDARADVRVTVLTGSGGTFCSGMDLKAFLDGERASLPGRGFAGFTDQPPKTPTIAAVEGAAVAGGCELVLACDMVVAAENAKFGVPEVKRGLVAVGGALLRLPQRIPYQLAMELILTGDLMDAPTAHTAGLVNHLTAPGTALDAALRLAHKIAANGPLALKASKEIMQRAPRWSPDEAYDQQRAIAQTAFESQDAKEGARAFAEKRQPVWQGV</sequence>
<name>A0ABU4CSW4_RHOJO</name>
<organism evidence="9 10">
    <name type="scientific">Rhodococcus jostii</name>
    <dbReference type="NCBI Taxonomy" id="132919"/>
    <lineage>
        <taxon>Bacteria</taxon>
        <taxon>Bacillati</taxon>
        <taxon>Actinomycetota</taxon>
        <taxon>Actinomycetes</taxon>
        <taxon>Mycobacteriales</taxon>
        <taxon>Nocardiaceae</taxon>
        <taxon>Rhodococcus</taxon>
    </lineage>
</organism>
<dbReference type="EMBL" id="JAWLKA010000036">
    <property type="protein sequence ID" value="MDV6286313.1"/>
    <property type="molecule type" value="Genomic_DNA"/>
</dbReference>
<dbReference type="InterPro" id="IPR018376">
    <property type="entry name" value="Enoyl-CoA_hyd/isom_CS"/>
</dbReference>
<dbReference type="InterPro" id="IPR029045">
    <property type="entry name" value="ClpP/crotonase-like_dom_sf"/>
</dbReference>
<reference evidence="9 10" key="1">
    <citation type="submission" date="2023-10" db="EMBL/GenBank/DDBJ databases">
        <title>Development of a sustainable strategy for remediation of hydrocarbon-contaminated territories based on the waste exchange concept.</title>
        <authorList>
            <person name="Krivoruchko A."/>
        </authorList>
    </citation>
    <scope>NUCLEOTIDE SEQUENCE [LARGE SCALE GENOMIC DNA]</scope>
    <source>
        <strain evidence="9 10">IEGM 60</strain>
    </source>
</reference>
<evidence type="ECO:0000256" key="6">
    <source>
        <dbReference type="ARBA" id="ARBA00023709"/>
    </source>
</evidence>
<gene>
    <name evidence="9" type="ORF">R3Q59_38165</name>
</gene>
<dbReference type="CDD" id="cd06558">
    <property type="entry name" value="crotonase-like"/>
    <property type="match status" value="1"/>
</dbReference>
<evidence type="ECO:0000256" key="3">
    <source>
        <dbReference type="ARBA" id="ARBA00022832"/>
    </source>
</evidence>
<dbReference type="SUPFAM" id="SSF52096">
    <property type="entry name" value="ClpP/crotonase"/>
    <property type="match status" value="1"/>
</dbReference>
<dbReference type="Pfam" id="PF00378">
    <property type="entry name" value="ECH_1"/>
    <property type="match status" value="1"/>
</dbReference>
<dbReference type="Gene3D" id="3.90.226.10">
    <property type="entry name" value="2-enoyl-CoA Hydratase, Chain A, domain 1"/>
    <property type="match status" value="1"/>
</dbReference>
<dbReference type="PANTHER" id="PTHR11941:SF169">
    <property type="entry name" value="(7AS)-7A-METHYL-1,5-DIOXO-2,3,5,6,7,7A-HEXAHYDRO-1H-INDENE-CARBOXYL-COA HYDROLASE"/>
    <property type="match status" value="1"/>
</dbReference>
<evidence type="ECO:0000313" key="10">
    <source>
        <dbReference type="Proteomes" id="UP001185737"/>
    </source>
</evidence>
<accession>A0ABU4CSW4</accession>
<dbReference type="NCBIfam" id="NF006100">
    <property type="entry name" value="PRK08252.1"/>
    <property type="match status" value="1"/>
</dbReference>
<evidence type="ECO:0000256" key="5">
    <source>
        <dbReference type="ARBA" id="ARBA00023239"/>
    </source>
</evidence>
<evidence type="ECO:0000256" key="7">
    <source>
        <dbReference type="ARBA" id="ARBA00023717"/>
    </source>
</evidence>
<evidence type="ECO:0000256" key="2">
    <source>
        <dbReference type="ARBA" id="ARBA00005254"/>
    </source>
</evidence>
<comment type="catalytic activity">
    <reaction evidence="6">
        <text>a (3S)-3-hydroxyacyl-CoA = a (2E)-enoyl-CoA + H2O</text>
        <dbReference type="Rhea" id="RHEA:16105"/>
        <dbReference type="ChEBI" id="CHEBI:15377"/>
        <dbReference type="ChEBI" id="CHEBI:57318"/>
        <dbReference type="ChEBI" id="CHEBI:58856"/>
        <dbReference type="EC" id="4.2.1.17"/>
    </reaction>
</comment>
<dbReference type="InterPro" id="IPR014748">
    <property type="entry name" value="Enoyl-CoA_hydra_C"/>
</dbReference>
<dbReference type="PROSITE" id="PS00166">
    <property type="entry name" value="ENOYL_COA_HYDRATASE"/>
    <property type="match status" value="1"/>
</dbReference>
<dbReference type="Gene3D" id="1.10.12.10">
    <property type="entry name" value="Lyase 2-enoyl-coa Hydratase, Chain A, domain 2"/>
    <property type="match status" value="1"/>
</dbReference>